<keyword evidence="1" id="KW-0472">Membrane</keyword>
<evidence type="ECO:0000256" key="1">
    <source>
        <dbReference type="SAM" id="Phobius"/>
    </source>
</evidence>
<reference evidence="2" key="1">
    <citation type="journal article" date="2021" name="Virus">
        <title>The discovery, distribution and diversity of DNA viruses associated with Drosophila melanogaster in Europe.</title>
        <authorList>
            <person name="Wallace M.A."/>
            <person name="Coffman K.A."/>
            <person name="Gilbert C."/>
            <person name="Ravindran S."/>
            <person name="Albery G.F."/>
            <person name="Abbott J."/>
            <person name="Argyridou E."/>
            <person name="Bellosta P."/>
            <person name="Betancourt A.J."/>
            <person name="Colinet H."/>
            <person name="Eric K."/>
            <person name="Glaser-Schmitt A."/>
            <person name="Grath S."/>
            <person name="Jelic M."/>
            <person name="Kankare M."/>
            <person name="Kozeretska I."/>
            <person name="Loeschcke V."/>
            <person name="Montchamp-Moreau C."/>
            <person name="Ometto L."/>
            <person name="Onder B.S."/>
            <person name="Orengo D.J."/>
            <person name="Parsch J."/>
            <person name="Pascual M."/>
            <person name="Patenkovic A."/>
            <person name="Puerma E."/>
            <person name="Ritchie M.G."/>
            <person name="Rota-Stabelli O."/>
            <person name="Schou M.F."/>
            <person name="Serga S.V."/>
            <person name="Stamenkovic-Radak M."/>
            <person name="Tanaskovic M."/>
            <person name="Veselinovic M.S."/>
            <person name="Vieira J."/>
            <person name="Vieira C.P."/>
            <person name="Kapun M."/>
            <person name="Flatt T."/>
            <person name="Gonzalez J."/>
            <person name="Staubach F."/>
            <person name="Obbard D.J."/>
        </authorList>
    </citation>
    <scope>NUCLEOTIDE SEQUENCE</scope>
    <source>
        <strain evidence="2">Filamentous_ES_Gim_15_30_pool</strain>
    </source>
</reference>
<feature type="transmembrane region" description="Helical" evidence="1">
    <location>
        <begin position="56"/>
        <end position="75"/>
    </location>
</feature>
<feature type="transmembrane region" description="Helical" evidence="1">
    <location>
        <begin position="12"/>
        <end position="35"/>
    </location>
</feature>
<organism evidence="2">
    <name type="scientific">Drosophila-associated filamentous virus</name>
    <dbReference type="NCBI Taxonomy" id="2743186"/>
    <lineage>
        <taxon>Viruses</taxon>
    </lineage>
</organism>
<keyword evidence="1" id="KW-1133">Transmembrane helix</keyword>
<evidence type="ECO:0000313" key="2">
    <source>
        <dbReference type="EMBL" id="QKN22462.1"/>
    </source>
</evidence>
<protein>
    <submittedName>
        <fullName evidence="2">Uncharacterized protein</fullName>
    </submittedName>
</protein>
<proteinExistence type="predicted"/>
<gene>
    <name evidence="2" type="primary">ORF8</name>
</gene>
<sequence>MKYLPISLPPVAVNILLSTAPPSSSAIVMISSIFFRLVTRENEDIASVGYIVNREFFINMSTISTLVLYISLMNIEQLTLSIFNSTGVRLNCNFLAVVITLRRCSAINA</sequence>
<name>A0A6M9U0U5_9VIRU</name>
<accession>A0A6M9U0U5</accession>
<keyword evidence="1" id="KW-0812">Transmembrane</keyword>
<dbReference type="EMBL" id="MT496832">
    <property type="protein sequence ID" value="QKN22462.1"/>
    <property type="molecule type" value="Genomic_DNA"/>
</dbReference>